<dbReference type="HOGENOM" id="CLU_089574_1_5_6"/>
<keyword evidence="1" id="KW-0472">Membrane</keyword>
<organism evidence="3 4">
    <name type="scientific">Luminiphilus syltensis NOR5-1B</name>
    <dbReference type="NCBI Taxonomy" id="565045"/>
    <lineage>
        <taxon>Bacteria</taxon>
        <taxon>Pseudomonadati</taxon>
        <taxon>Pseudomonadota</taxon>
        <taxon>Gammaproteobacteria</taxon>
        <taxon>Cellvibrionales</taxon>
        <taxon>Halieaceae</taxon>
        <taxon>Luminiphilus</taxon>
    </lineage>
</organism>
<keyword evidence="1" id="KW-1133">Transmembrane helix</keyword>
<dbReference type="Gene3D" id="3.40.250.10">
    <property type="entry name" value="Rhodanese-like domain"/>
    <property type="match status" value="1"/>
</dbReference>
<dbReference type="SUPFAM" id="SSF52821">
    <property type="entry name" value="Rhodanese/Cell cycle control phosphatase"/>
    <property type="match status" value="1"/>
</dbReference>
<dbReference type="SMART" id="SM00450">
    <property type="entry name" value="RHOD"/>
    <property type="match status" value="1"/>
</dbReference>
<keyword evidence="1" id="KW-0812">Transmembrane</keyword>
<dbReference type="OrthoDB" id="9808735at2"/>
<keyword evidence="4" id="KW-1185">Reference proteome</keyword>
<sequence>MQFDLLIQFITQEWLLVLALAATLTMLFLHEKRKAGPAVSCQQAINMVNSEEGVFLDIRDGAEFKKSHIVDAVHVPLTKLAGRVGELEKYQEKPVIVVCKLGQSAGSATKTLRGLGFTRAHKMSGGMMEWQAQKLPVVSE</sequence>
<evidence type="ECO:0000313" key="4">
    <source>
        <dbReference type="Proteomes" id="UP000004699"/>
    </source>
</evidence>
<evidence type="ECO:0000256" key="1">
    <source>
        <dbReference type="SAM" id="Phobius"/>
    </source>
</evidence>
<dbReference type="AlphaFoldDB" id="B8KUP7"/>
<gene>
    <name evidence="3" type="ORF">NOR51B_1501</name>
</gene>
<dbReference type="PANTHER" id="PTHR43031:SF18">
    <property type="entry name" value="RHODANESE-RELATED SULFURTRANSFERASES"/>
    <property type="match status" value="1"/>
</dbReference>
<dbReference type="Pfam" id="PF00581">
    <property type="entry name" value="Rhodanese"/>
    <property type="match status" value="1"/>
</dbReference>
<evidence type="ECO:0000259" key="2">
    <source>
        <dbReference type="PROSITE" id="PS50206"/>
    </source>
</evidence>
<evidence type="ECO:0000313" key="3">
    <source>
        <dbReference type="EMBL" id="EED35555.1"/>
    </source>
</evidence>
<dbReference type="PANTHER" id="PTHR43031">
    <property type="entry name" value="FAD-DEPENDENT OXIDOREDUCTASE"/>
    <property type="match status" value="1"/>
</dbReference>
<dbReference type="PROSITE" id="PS50206">
    <property type="entry name" value="RHODANESE_3"/>
    <property type="match status" value="1"/>
</dbReference>
<proteinExistence type="predicted"/>
<dbReference type="STRING" id="565045.NOR51B_1501"/>
<dbReference type="InterPro" id="IPR001763">
    <property type="entry name" value="Rhodanese-like_dom"/>
</dbReference>
<dbReference type="CDD" id="cd00158">
    <property type="entry name" value="RHOD"/>
    <property type="match status" value="1"/>
</dbReference>
<feature type="domain" description="Rhodanese" evidence="2">
    <location>
        <begin position="49"/>
        <end position="139"/>
    </location>
</feature>
<protein>
    <submittedName>
        <fullName evidence="3">Rhodanese domain protein</fullName>
    </submittedName>
</protein>
<feature type="transmembrane region" description="Helical" evidence="1">
    <location>
        <begin position="6"/>
        <end position="29"/>
    </location>
</feature>
<dbReference type="EMBL" id="DS999411">
    <property type="protein sequence ID" value="EED35555.1"/>
    <property type="molecule type" value="Genomic_DNA"/>
</dbReference>
<dbReference type="eggNOG" id="COG0607">
    <property type="taxonomic scope" value="Bacteria"/>
</dbReference>
<dbReference type="InterPro" id="IPR036873">
    <property type="entry name" value="Rhodanese-like_dom_sf"/>
</dbReference>
<name>B8KUP7_9GAMM</name>
<dbReference type="InterPro" id="IPR050229">
    <property type="entry name" value="GlpE_sulfurtransferase"/>
</dbReference>
<reference evidence="4" key="1">
    <citation type="journal article" date="2013" name="BMC Microbiol.">
        <title>Taxonomy and evolution of bacteriochlorophyll a-containing members of the OM60/NOR5 clade of marine gammaproteobacteria: description of Luminiphilus syltensis gen. nov., sp. nov., reclassification of Haliea rubra as Pseudohaliea rubra gen. nov., comb. nov., and emendation of Chromatocurvus halotolerans.</title>
        <authorList>
            <person name="Spring S."/>
            <person name="Riedel T."/>
            <person name="Sproer C."/>
            <person name="Yan S."/>
            <person name="Harder J."/>
            <person name="Fuchs B.M."/>
        </authorList>
    </citation>
    <scope>NUCLEOTIDE SEQUENCE [LARGE SCALE GENOMIC DNA]</scope>
    <source>
        <strain evidence="4">NOR51-B</strain>
    </source>
</reference>
<accession>B8KUP7</accession>
<dbReference type="Proteomes" id="UP000004699">
    <property type="component" value="Unassembled WGS sequence"/>
</dbReference>